<gene>
    <name evidence="1" type="ORF">Vadar_028532</name>
</gene>
<name>A0ACB7ZEZ8_9ERIC</name>
<dbReference type="EMBL" id="CM037162">
    <property type="protein sequence ID" value="KAH7864341.1"/>
    <property type="molecule type" value="Genomic_DNA"/>
</dbReference>
<evidence type="ECO:0000313" key="2">
    <source>
        <dbReference type="Proteomes" id="UP000828048"/>
    </source>
</evidence>
<evidence type="ECO:0000313" key="1">
    <source>
        <dbReference type="EMBL" id="KAH7864341.1"/>
    </source>
</evidence>
<keyword evidence="2" id="KW-1185">Reference proteome</keyword>
<reference evidence="1 2" key="1">
    <citation type="journal article" date="2021" name="Hortic Res">
        <title>High-quality reference genome and annotation aids understanding of berry development for evergreen blueberry (Vaccinium darrowii).</title>
        <authorList>
            <person name="Yu J."/>
            <person name="Hulse-Kemp A.M."/>
            <person name="Babiker E."/>
            <person name="Staton M."/>
        </authorList>
    </citation>
    <scope>NUCLEOTIDE SEQUENCE [LARGE SCALE GENOMIC DNA]</scope>
    <source>
        <strain evidence="2">cv. NJ 8807/NJ 8810</strain>
        <tissue evidence="1">Young leaf</tissue>
    </source>
</reference>
<dbReference type="Proteomes" id="UP000828048">
    <property type="component" value="Chromosome 12"/>
</dbReference>
<protein>
    <submittedName>
        <fullName evidence="1">Uncharacterized protein</fullName>
    </submittedName>
</protein>
<proteinExistence type="predicted"/>
<comment type="caution">
    <text evidence="1">The sequence shown here is derived from an EMBL/GenBank/DDBJ whole genome shotgun (WGS) entry which is preliminary data.</text>
</comment>
<sequence length="184" mass="20655">MSSRSTSRTFNGSINVAFINITSYNISQQQRPVPTPRHAVFSFLISALLNLLELKYQGNGIDSPFQTDPKIMWVALVGLILYCFAYAVELESKFTQLGRAGMGLFGSILSVSLAYVLSRNSISFVLCFLCALFSNRELLCSYTEVILRWVQQRTRADPLQDLPLIDRQWIVMHASVNRGGLLPV</sequence>
<organism evidence="1 2">
    <name type="scientific">Vaccinium darrowii</name>
    <dbReference type="NCBI Taxonomy" id="229202"/>
    <lineage>
        <taxon>Eukaryota</taxon>
        <taxon>Viridiplantae</taxon>
        <taxon>Streptophyta</taxon>
        <taxon>Embryophyta</taxon>
        <taxon>Tracheophyta</taxon>
        <taxon>Spermatophyta</taxon>
        <taxon>Magnoliopsida</taxon>
        <taxon>eudicotyledons</taxon>
        <taxon>Gunneridae</taxon>
        <taxon>Pentapetalae</taxon>
        <taxon>asterids</taxon>
        <taxon>Ericales</taxon>
        <taxon>Ericaceae</taxon>
        <taxon>Vaccinioideae</taxon>
        <taxon>Vaccinieae</taxon>
        <taxon>Vaccinium</taxon>
    </lineage>
</organism>
<accession>A0ACB7ZEZ8</accession>